<accession>A0A7W6P7N9</accession>
<proteinExistence type="predicted"/>
<evidence type="ECO:0000313" key="1">
    <source>
        <dbReference type="EMBL" id="MBB4110422.1"/>
    </source>
</evidence>
<dbReference type="EMBL" id="JACIEF010000004">
    <property type="protein sequence ID" value="MBB4110422.1"/>
    <property type="molecule type" value="Genomic_DNA"/>
</dbReference>
<organism evidence="1 2">
    <name type="scientific">Pedobacter zeae</name>
    <dbReference type="NCBI Taxonomy" id="1737356"/>
    <lineage>
        <taxon>Bacteria</taxon>
        <taxon>Pseudomonadati</taxon>
        <taxon>Bacteroidota</taxon>
        <taxon>Sphingobacteriia</taxon>
        <taxon>Sphingobacteriales</taxon>
        <taxon>Sphingobacteriaceae</taxon>
        <taxon>Pedobacter</taxon>
    </lineage>
</organism>
<sequence length="44" mass="5325">MRNYTSDVFMYLQHGQHQFTAFYYEDLFKQSALPDCADTKKKQE</sequence>
<reference evidence="1 2" key="1">
    <citation type="submission" date="2020-08" db="EMBL/GenBank/DDBJ databases">
        <title>Genomic Encyclopedia of Type Strains, Phase IV (KMG-IV): sequencing the most valuable type-strain genomes for metagenomic binning, comparative biology and taxonomic classification.</title>
        <authorList>
            <person name="Goeker M."/>
        </authorList>
    </citation>
    <scope>NUCLEOTIDE SEQUENCE [LARGE SCALE GENOMIC DNA]</scope>
    <source>
        <strain evidence="1 2">DSM 100774</strain>
    </source>
</reference>
<gene>
    <name evidence="1" type="ORF">GGQ60_004450</name>
</gene>
<protein>
    <submittedName>
        <fullName evidence="1">Uncharacterized protein</fullName>
    </submittedName>
</protein>
<dbReference type="Proteomes" id="UP000532273">
    <property type="component" value="Unassembled WGS sequence"/>
</dbReference>
<evidence type="ECO:0000313" key="2">
    <source>
        <dbReference type="Proteomes" id="UP000532273"/>
    </source>
</evidence>
<comment type="caution">
    <text evidence="1">The sequence shown here is derived from an EMBL/GenBank/DDBJ whole genome shotgun (WGS) entry which is preliminary data.</text>
</comment>
<dbReference type="AlphaFoldDB" id="A0A7W6P7N9"/>
<name>A0A7W6P7N9_9SPHI</name>